<dbReference type="RefSeq" id="WP_183673351.1">
    <property type="nucleotide sequence ID" value="NZ_CBCRYX010000002.1"/>
</dbReference>
<dbReference type="EC" id="3.1.1.1" evidence="4"/>
<gene>
    <name evidence="4" type="ORF">HNQ45_000634</name>
</gene>
<dbReference type="InterPro" id="IPR022742">
    <property type="entry name" value="Hydrolase_4"/>
</dbReference>
<proteinExistence type="predicted"/>
<reference evidence="4 5" key="1">
    <citation type="submission" date="2020-08" db="EMBL/GenBank/DDBJ databases">
        <title>Genomic Encyclopedia of Type Strains, Phase IV (KMG-IV): sequencing the most valuable type-strain genomes for metagenomic binning, comparative biology and taxonomic classification.</title>
        <authorList>
            <person name="Goeker M."/>
        </authorList>
    </citation>
    <scope>NUCLEOTIDE SEQUENCE [LARGE SCALE GENOMIC DNA]</scope>
    <source>
        <strain evidence="4 5">DSM 19163</strain>
    </source>
</reference>
<keyword evidence="4" id="KW-0378">Hydrolase</keyword>
<feature type="active site" description="Nucleophile" evidence="1">
    <location>
        <position position="95"/>
    </location>
</feature>
<evidence type="ECO:0000313" key="4">
    <source>
        <dbReference type="EMBL" id="MBB5175759.1"/>
    </source>
</evidence>
<evidence type="ECO:0000259" key="2">
    <source>
        <dbReference type="Pfam" id="PF00561"/>
    </source>
</evidence>
<comment type="caution">
    <text evidence="4">The sequence shown here is derived from an EMBL/GenBank/DDBJ whole genome shotgun (WGS) entry which is preliminary data.</text>
</comment>
<dbReference type="PIRSF" id="PIRSF017388">
    <property type="entry name" value="Esterase_lipase"/>
    <property type="match status" value="1"/>
</dbReference>
<organism evidence="4 5">
    <name type="scientific">Nosocomiicoccus ampullae</name>
    <dbReference type="NCBI Taxonomy" id="489910"/>
    <lineage>
        <taxon>Bacteria</taxon>
        <taxon>Bacillati</taxon>
        <taxon>Bacillota</taxon>
        <taxon>Bacilli</taxon>
        <taxon>Bacillales</taxon>
        <taxon>Staphylococcaceae</taxon>
        <taxon>Nosocomiicoccus</taxon>
    </lineage>
</organism>
<dbReference type="InterPro" id="IPR012354">
    <property type="entry name" value="Esterase_lipase"/>
</dbReference>
<dbReference type="InterPro" id="IPR000073">
    <property type="entry name" value="AB_hydrolase_1"/>
</dbReference>
<dbReference type="InterPro" id="IPR051044">
    <property type="entry name" value="MAG_DAG_Lipase"/>
</dbReference>
<evidence type="ECO:0000256" key="1">
    <source>
        <dbReference type="PIRSR" id="PIRSR017388-1"/>
    </source>
</evidence>
<feature type="domain" description="Serine aminopeptidase S33" evidence="3">
    <location>
        <begin position="162"/>
        <end position="229"/>
    </location>
</feature>
<sequence>MKVRLPGDFSFSEGTKDYAVLLLHGFTGNTSDVRQLGRFLEKKEIPSYSFNYEGHAEKPEKILQSSPYVWYKQALEKYDELKDKGYEKIYVVGLSIGGVLALKLSIDRDVEAVSTVCSPMFLKTEEELLNNFKTYARNFKKRFEGKEEGEIETEIENYSDLSVFTDIKRIIESTREQLIEVDCPIFIAQGKKDNVINPKSADIIYDEVDSENKEFKVYENSGHVLPIDNDKEAFFEDYYEFLKDNI</sequence>
<dbReference type="PANTHER" id="PTHR11614">
    <property type="entry name" value="PHOSPHOLIPASE-RELATED"/>
    <property type="match status" value="1"/>
</dbReference>
<evidence type="ECO:0000259" key="3">
    <source>
        <dbReference type="Pfam" id="PF12146"/>
    </source>
</evidence>
<dbReference type="SUPFAM" id="SSF53474">
    <property type="entry name" value="alpha/beta-Hydrolases"/>
    <property type="match status" value="1"/>
</dbReference>
<feature type="domain" description="AB hydrolase-1" evidence="2">
    <location>
        <begin position="19"/>
        <end position="150"/>
    </location>
</feature>
<dbReference type="Pfam" id="PF00561">
    <property type="entry name" value="Abhydrolase_1"/>
    <property type="match status" value="1"/>
</dbReference>
<keyword evidence="5" id="KW-1185">Reference proteome</keyword>
<dbReference type="AlphaFoldDB" id="A0A9Q2CYD7"/>
<dbReference type="Gene3D" id="3.40.50.1820">
    <property type="entry name" value="alpha/beta hydrolase"/>
    <property type="match status" value="1"/>
</dbReference>
<dbReference type="Proteomes" id="UP000579136">
    <property type="component" value="Unassembled WGS sequence"/>
</dbReference>
<dbReference type="InterPro" id="IPR029058">
    <property type="entry name" value="AB_hydrolase_fold"/>
</dbReference>
<dbReference type="GO" id="GO:0106435">
    <property type="term" value="F:carboxylesterase activity"/>
    <property type="evidence" value="ECO:0007669"/>
    <property type="project" value="UniProtKB-EC"/>
</dbReference>
<name>A0A9Q2CYD7_9STAP</name>
<evidence type="ECO:0000313" key="5">
    <source>
        <dbReference type="Proteomes" id="UP000579136"/>
    </source>
</evidence>
<feature type="active site" description="Charge relay system" evidence="1">
    <location>
        <position position="223"/>
    </location>
</feature>
<accession>A0A9Q2CYD7</accession>
<dbReference type="Pfam" id="PF12146">
    <property type="entry name" value="Hydrolase_4"/>
    <property type="match status" value="1"/>
</dbReference>
<protein>
    <submittedName>
        <fullName evidence="4">Carboxylesterase</fullName>
        <ecNumber evidence="4">3.1.1.1</ecNumber>
    </submittedName>
</protein>
<dbReference type="EMBL" id="JACHHF010000003">
    <property type="protein sequence ID" value="MBB5175759.1"/>
    <property type="molecule type" value="Genomic_DNA"/>
</dbReference>
<feature type="active site" description="Charge relay system" evidence="1">
    <location>
        <position position="193"/>
    </location>
</feature>